<keyword evidence="1" id="KW-0547">Nucleotide-binding</keyword>
<feature type="compositionally biased region" description="Low complexity" evidence="3">
    <location>
        <begin position="78"/>
        <end position="88"/>
    </location>
</feature>
<dbReference type="Gene3D" id="3.40.50.300">
    <property type="entry name" value="P-loop containing nucleotide triphosphate hydrolases"/>
    <property type="match status" value="1"/>
</dbReference>
<dbReference type="InterPro" id="IPR003439">
    <property type="entry name" value="ABC_transporter-like_ATP-bd"/>
</dbReference>
<sequence>MLLGRIHGGLDERRRDELLERFELDPRNKARTYSTGNRRKVALIAALATNAELLVLDEPTAGLDPLMEAAFRGALWSTTRRTARSTSSEPGEGPWLIQGPSTKAGGRVPA</sequence>
<evidence type="ECO:0000256" key="1">
    <source>
        <dbReference type="ARBA" id="ARBA00022741"/>
    </source>
</evidence>
<name>E2D2K4_9BACT</name>
<accession>E2D2K4</accession>
<evidence type="ECO:0000259" key="4">
    <source>
        <dbReference type="Pfam" id="PF00005"/>
    </source>
</evidence>
<proteinExistence type="predicted"/>
<dbReference type="EMBL" id="GQ475283">
    <property type="protein sequence ID" value="ADK54868.1"/>
    <property type="molecule type" value="Genomic_DNA"/>
</dbReference>
<dbReference type="PANTHER" id="PTHR43158:SF2">
    <property type="entry name" value="SKFA PEPTIDE EXPORT ATP-BINDING PROTEIN SKFE"/>
    <property type="match status" value="1"/>
</dbReference>
<protein>
    <submittedName>
        <fullName evidence="5">TetR transcriptional regulator</fullName>
    </submittedName>
</protein>
<dbReference type="Pfam" id="PF00005">
    <property type="entry name" value="ABC_tran"/>
    <property type="match status" value="1"/>
</dbReference>
<reference evidence="5" key="1">
    <citation type="journal article" date="2010" name="Biopolymers">
        <title>Cloning large natural product gene clusters from the environment: piecing environmental DNA gene clusters back together with TAR.</title>
        <authorList>
            <person name="Kim J.H."/>
            <person name="Feng Z."/>
            <person name="Bauer J.D."/>
            <person name="Kallifidas D."/>
            <person name="Calle P.Y."/>
            <person name="Brady S.F."/>
        </authorList>
    </citation>
    <scope>NUCLEOTIDE SEQUENCE</scope>
</reference>
<evidence type="ECO:0000256" key="3">
    <source>
        <dbReference type="SAM" id="MobiDB-lite"/>
    </source>
</evidence>
<feature type="region of interest" description="Disordered" evidence="3">
    <location>
        <begin position="78"/>
        <end position="110"/>
    </location>
</feature>
<dbReference type="GO" id="GO:0016887">
    <property type="term" value="F:ATP hydrolysis activity"/>
    <property type="evidence" value="ECO:0007669"/>
    <property type="project" value="InterPro"/>
</dbReference>
<evidence type="ECO:0000313" key="5">
    <source>
        <dbReference type="EMBL" id="ADK54868.1"/>
    </source>
</evidence>
<evidence type="ECO:0000256" key="2">
    <source>
        <dbReference type="ARBA" id="ARBA00022840"/>
    </source>
</evidence>
<dbReference type="SUPFAM" id="SSF52540">
    <property type="entry name" value="P-loop containing nucleoside triphosphate hydrolases"/>
    <property type="match status" value="1"/>
</dbReference>
<dbReference type="PANTHER" id="PTHR43158">
    <property type="entry name" value="SKFA PEPTIDE EXPORT ATP-BINDING PROTEIN SKFE"/>
    <property type="match status" value="1"/>
</dbReference>
<dbReference type="InterPro" id="IPR027417">
    <property type="entry name" value="P-loop_NTPase"/>
</dbReference>
<keyword evidence="2" id="KW-0067">ATP-binding</keyword>
<organism evidence="5">
    <name type="scientific">uncultured soil bacterium</name>
    <dbReference type="NCBI Taxonomy" id="164851"/>
    <lineage>
        <taxon>Bacteria</taxon>
        <taxon>environmental samples</taxon>
    </lineage>
</organism>
<dbReference type="AlphaFoldDB" id="E2D2K4"/>
<feature type="domain" description="ABC transporter" evidence="4">
    <location>
        <begin position="12"/>
        <end position="61"/>
    </location>
</feature>
<dbReference type="GO" id="GO:0005524">
    <property type="term" value="F:ATP binding"/>
    <property type="evidence" value="ECO:0007669"/>
    <property type="project" value="UniProtKB-KW"/>
</dbReference>